<dbReference type="InterPro" id="IPR006076">
    <property type="entry name" value="FAD-dep_OxRdtase"/>
</dbReference>
<dbReference type="InterPro" id="IPR036188">
    <property type="entry name" value="FAD/NAD-bd_sf"/>
</dbReference>
<reference evidence="2 3" key="1">
    <citation type="submission" date="2020-04" db="EMBL/GenBank/DDBJ databases">
        <authorList>
            <person name="Klaysubun C."/>
            <person name="Duangmal K."/>
            <person name="Lipun K."/>
        </authorList>
    </citation>
    <scope>NUCLEOTIDE SEQUENCE [LARGE SCALE GENOMIC DNA]</scope>
    <source>
        <strain evidence="2 3">K10HN5</strain>
    </source>
</reference>
<dbReference type="SUPFAM" id="SSF51971">
    <property type="entry name" value="Nucleotide-binding domain"/>
    <property type="match status" value="1"/>
</dbReference>
<dbReference type="EMBL" id="JAAXLA010000013">
    <property type="protein sequence ID" value="NMH97563.1"/>
    <property type="molecule type" value="Genomic_DNA"/>
</dbReference>
<gene>
    <name evidence="2" type="ORF">HF526_09590</name>
</gene>
<dbReference type="Proteomes" id="UP000820669">
    <property type="component" value="Unassembled WGS sequence"/>
</dbReference>
<accession>A0ABX1SAQ4</accession>
<proteinExistence type="predicted"/>
<dbReference type="Gene3D" id="3.50.50.60">
    <property type="entry name" value="FAD/NAD(P)-binding domain"/>
    <property type="match status" value="1"/>
</dbReference>
<dbReference type="Pfam" id="PF01266">
    <property type="entry name" value="DAO"/>
    <property type="match status" value="1"/>
</dbReference>
<evidence type="ECO:0000313" key="2">
    <source>
        <dbReference type="EMBL" id="NMH97563.1"/>
    </source>
</evidence>
<keyword evidence="3" id="KW-1185">Reference proteome</keyword>
<name>A0ABX1SAQ4_9PSEU</name>
<feature type="domain" description="FAD dependent oxidoreductase" evidence="1">
    <location>
        <begin position="2"/>
        <end position="65"/>
    </location>
</feature>
<sequence>MDAAQARGAELRHGRVTGVARRATGSAAGGGEVDGELVRADAVVIALGPWSLLAAEWLPPPPLDPSELRMEPRSAS</sequence>
<protein>
    <submittedName>
        <fullName evidence="2">FAD-dependent oxidoreductase</fullName>
    </submittedName>
</protein>
<evidence type="ECO:0000313" key="3">
    <source>
        <dbReference type="Proteomes" id="UP000820669"/>
    </source>
</evidence>
<comment type="caution">
    <text evidence="2">The sequence shown here is derived from an EMBL/GenBank/DDBJ whole genome shotgun (WGS) entry which is preliminary data.</text>
</comment>
<evidence type="ECO:0000259" key="1">
    <source>
        <dbReference type="Pfam" id="PF01266"/>
    </source>
</evidence>
<organism evidence="2 3">
    <name type="scientific">Pseudonocardia acidicola</name>
    <dbReference type="NCBI Taxonomy" id="2724939"/>
    <lineage>
        <taxon>Bacteria</taxon>
        <taxon>Bacillati</taxon>
        <taxon>Actinomycetota</taxon>
        <taxon>Actinomycetes</taxon>
        <taxon>Pseudonocardiales</taxon>
        <taxon>Pseudonocardiaceae</taxon>
        <taxon>Pseudonocardia</taxon>
    </lineage>
</organism>